<dbReference type="AlphaFoldDB" id="A0A1G2PGG2"/>
<accession>A0A1G2PGG2</accession>
<organism evidence="7 8">
    <name type="scientific">Candidatus Taylorbacteria bacterium RIFOXYD2_FULL_36_9</name>
    <dbReference type="NCBI Taxonomy" id="1802338"/>
    <lineage>
        <taxon>Bacteria</taxon>
        <taxon>Candidatus Tayloriibacteriota</taxon>
    </lineage>
</organism>
<dbReference type="EMBL" id="MHSQ01000012">
    <property type="protein sequence ID" value="OHA47436.1"/>
    <property type="molecule type" value="Genomic_DNA"/>
</dbReference>
<evidence type="ECO:0000256" key="4">
    <source>
        <dbReference type="ARBA" id="ARBA00035244"/>
    </source>
</evidence>
<dbReference type="STRING" id="1802338.A2541_02335"/>
<feature type="region of interest" description="Disordered" evidence="6">
    <location>
        <begin position="65"/>
        <end position="110"/>
    </location>
</feature>
<evidence type="ECO:0000256" key="2">
    <source>
        <dbReference type="ARBA" id="ARBA00022980"/>
    </source>
</evidence>
<dbReference type="PANTHER" id="PTHR10746:SF6">
    <property type="entry name" value="LARGE RIBOSOMAL SUBUNIT PROTEIN UL4M"/>
    <property type="match status" value="1"/>
</dbReference>
<evidence type="ECO:0000256" key="1">
    <source>
        <dbReference type="ARBA" id="ARBA00010528"/>
    </source>
</evidence>
<proteinExistence type="inferred from homology"/>
<dbReference type="GO" id="GO:0019843">
    <property type="term" value="F:rRNA binding"/>
    <property type="evidence" value="ECO:0007669"/>
    <property type="project" value="UniProtKB-UniRule"/>
</dbReference>
<evidence type="ECO:0000256" key="6">
    <source>
        <dbReference type="SAM" id="MobiDB-lite"/>
    </source>
</evidence>
<dbReference type="GO" id="GO:0005840">
    <property type="term" value="C:ribosome"/>
    <property type="evidence" value="ECO:0007669"/>
    <property type="project" value="UniProtKB-KW"/>
</dbReference>
<comment type="caution">
    <text evidence="7">The sequence shown here is derived from an EMBL/GenBank/DDBJ whole genome shotgun (WGS) entry which is preliminary data.</text>
</comment>
<comment type="function">
    <text evidence="5">Forms part of the polypeptide exit tunnel.</text>
</comment>
<keyword evidence="5" id="KW-0699">rRNA-binding</keyword>
<comment type="function">
    <text evidence="5">One of the primary rRNA binding proteins, this protein initially binds near the 5'-end of the 23S rRNA. It is important during the early stages of 50S assembly. It makes multiple contacts with different domains of the 23S rRNA in the assembled 50S subunit and ribosome.</text>
</comment>
<dbReference type="GO" id="GO:0006412">
    <property type="term" value="P:translation"/>
    <property type="evidence" value="ECO:0007669"/>
    <property type="project" value="UniProtKB-UniRule"/>
</dbReference>
<reference evidence="7 8" key="1">
    <citation type="journal article" date="2016" name="Nat. Commun.">
        <title>Thousands of microbial genomes shed light on interconnected biogeochemical processes in an aquifer system.</title>
        <authorList>
            <person name="Anantharaman K."/>
            <person name="Brown C.T."/>
            <person name="Hug L.A."/>
            <person name="Sharon I."/>
            <person name="Castelle C.J."/>
            <person name="Probst A.J."/>
            <person name="Thomas B.C."/>
            <person name="Singh A."/>
            <person name="Wilkins M.J."/>
            <person name="Karaoz U."/>
            <person name="Brodie E.L."/>
            <person name="Williams K.H."/>
            <person name="Hubbard S.S."/>
            <person name="Banfield J.F."/>
        </authorList>
    </citation>
    <scope>NUCLEOTIDE SEQUENCE [LARGE SCALE GENOMIC DNA]</scope>
</reference>
<evidence type="ECO:0000313" key="7">
    <source>
        <dbReference type="EMBL" id="OHA47436.1"/>
    </source>
</evidence>
<evidence type="ECO:0000313" key="8">
    <source>
        <dbReference type="Proteomes" id="UP000176965"/>
    </source>
</evidence>
<dbReference type="InterPro" id="IPR023574">
    <property type="entry name" value="Ribosomal_uL4_dom_sf"/>
</dbReference>
<evidence type="ECO:0000256" key="5">
    <source>
        <dbReference type="HAMAP-Rule" id="MF_01328"/>
    </source>
</evidence>
<dbReference type="Proteomes" id="UP000176965">
    <property type="component" value="Unassembled WGS sequence"/>
</dbReference>
<dbReference type="HAMAP" id="MF_01328_B">
    <property type="entry name" value="Ribosomal_uL4_B"/>
    <property type="match status" value="1"/>
</dbReference>
<keyword evidence="2 5" id="KW-0689">Ribosomal protein</keyword>
<dbReference type="GO" id="GO:0003735">
    <property type="term" value="F:structural constituent of ribosome"/>
    <property type="evidence" value="ECO:0007669"/>
    <property type="project" value="InterPro"/>
</dbReference>
<dbReference type="SUPFAM" id="SSF52166">
    <property type="entry name" value="Ribosomal protein L4"/>
    <property type="match status" value="1"/>
</dbReference>
<dbReference type="NCBIfam" id="TIGR03953">
    <property type="entry name" value="rplD_bact"/>
    <property type="match status" value="1"/>
</dbReference>
<dbReference type="GO" id="GO:1990904">
    <property type="term" value="C:ribonucleoprotein complex"/>
    <property type="evidence" value="ECO:0007669"/>
    <property type="project" value="UniProtKB-KW"/>
</dbReference>
<gene>
    <name evidence="5" type="primary">rplD</name>
    <name evidence="7" type="ORF">A2541_02335</name>
</gene>
<dbReference type="Gene3D" id="3.40.1370.10">
    <property type="match status" value="1"/>
</dbReference>
<comment type="subunit">
    <text evidence="5">Part of the 50S ribosomal subunit.</text>
</comment>
<sequence length="245" mass="27732">MKKTTTKKILKTLGALEALVYNQDGNEVETIKLPESIFSLPWKADLVHQVVISLMSNKRTNLAHTKTRGEVSGGGKKPWQQKGLGRARHGSTRSPIWVGGGVAHGPRNEKNYDRKVNKKMKAKALFTIMSRKFRDNEVFFLDSLKALSPKTKEALSVLKSLSKIKGAEQVLNKRANSAYIIVSKKDVNLDRGFRNFGNIKLDEFRNINPLDVLNYKYLIMDNPAEVFKFLENKMKPFEKISGQVK</sequence>
<dbReference type="PANTHER" id="PTHR10746">
    <property type="entry name" value="50S RIBOSOMAL PROTEIN L4"/>
    <property type="match status" value="1"/>
</dbReference>
<dbReference type="InterPro" id="IPR013005">
    <property type="entry name" value="Ribosomal_uL4-like"/>
</dbReference>
<name>A0A1G2PGG2_9BACT</name>
<keyword evidence="5" id="KW-0694">RNA-binding</keyword>
<protein>
    <recommendedName>
        <fullName evidence="4 5">Large ribosomal subunit protein uL4</fullName>
    </recommendedName>
</protein>
<keyword evidence="3 5" id="KW-0687">Ribonucleoprotein</keyword>
<dbReference type="Pfam" id="PF00573">
    <property type="entry name" value="Ribosomal_L4"/>
    <property type="match status" value="1"/>
</dbReference>
<evidence type="ECO:0000256" key="3">
    <source>
        <dbReference type="ARBA" id="ARBA00023274"/>
    </source>
</evidence>
<dbReference type="InterPro" id="IPR002136">
    <property type="entry name" value="Ribosomal_uL4"/>
</dbReference>
<comment type="similarity">
    <text evidence="1 5">Belongs to the universal ribosomal protein uL4 family.</text>
</comment>